<dbReference type="EMBL" id="JAIXNE010000001">
    <property type="protein sequence ID" value="MCA6073334.1"/>
    <property type="molecule type" value="Genomic_DNA"/>
</dbReference>
<organism evidence="1 2">
    <name type="scientific">Fulvivirga sedimenti</name>
    <dbReference type="NCBI Taxonomy" id="2879465"/>
    <lineage>
        <taxon>Bacteria</taxon>
        <taxon>Pseudomonadati</taxon>
        <taxon>Bacteroidota</taxon>
        <taxon>Cytophagia</taxon>
        <taxon>Cytophagales</taxon>
        <taxon>Fulvivirgaceae</taxon>
        <taxon>Fulvivirga</taxon>
    </lineage>
</organism>
<protein>
    <submittedName>
        <fullName evidence="1">Uncharacterized protein</fullName>
    </submittedName>
</protein>
<gene>
    <name evidence="1" type="ORF">LDX50_00550</name>
</gene>
<dbReference type="AlphaFoldDB" id="A0A9X1HNA8"/>
<sequence>MNIFPSHLTADEKETLFNMPIYVTLLIAGADNKIDDSEISTAIELARLSKTFSRQELTDYYNIASEDFAEKLQSVMEDLPQTNESRAKYLVGELEKLNDILPRLDRRFAIDFYESAKALAKKIAKSSGGILGYWAIGYEESQLIGLDMIDDPSEY</sequence>
<proteinExistence type="predicted"/>
<evidence type="ECO:0000313" key="1">
    <source>
        <dbReference type="EMBL" id="MCA6073334.1"/>
    </source>
</evidence>
<keyword evidence="2" id="KW-1185">Reference proteome</keyword>
<name>A0A9X1HNA8_9BACT</name>
<comment type="caution">
    <text evidence="1">The sequence shown here is derived from an EMBL/GenBank/DDBJ whole genome shotgun (WGS) entry which is preliminary data.</text>
</comment>
<dbReference type="Proteomes" id="UP001139409">
    <property type="component" value="Unassembled WGS sequence"/>
</dbReference>
<evidence type="ECO:0000313" key="2">
    <source>
        <dbReference type="Proteomes" id="UP001139409"/>
    </source>
</evidence>
<dbReference type="RefSeq" id="WP_225696453.1">
    <property type="nucleotide sequence ID" value="NZ_JAIXNE010000001.1"/>
</dbReference>
<accession>A0A9X1HNA8</accession>
<reference evidence="1" key="1">
    <citation type="submission" date="2021-09" db="EMBL/GenBank/DDBJ databases">
        <title>Fulvivirga sp. isolated from coastal sediment.</title>
        <authorList>
            <person name="Yu H."/>
        </authorList>
    </citation>
    <scope>NUCLEOTIDE SEQUENCE</scope>
    <source>
        <strain evidence="1">1062</strain>
    </source>
</reference>